<dbReference type="Proteomes" id="UP000037269">
    <property type="component" value="Unassembled WGS sequence"/>
</dbReference>
<dbReference type="Gene3D" id="2.40.110.10">
    <property type="entry name" value="Butyryl-CoA Dehydrogenase, subunit A, domain 2"/>
    <property type="match status" value="1"/>
</dbReference>
<dbReference type="SUPFAM" id="SSF56645">
    <property type="entry name" value="Acyl-CoA dehydrogenase NM domain-like"/>
    <property type="match status" value="1"/>
</dbReference>
<dbReference type="PIRSF" id="PIRSF000331">
    <property type="entry name" value="HpaA_HpaB"/>
    <property type="match status" value="1"/>
</dbReference>
<evidence type="ECO:0000313" key="8">
    <source>
        <dbReference type="EMBL" id="SDK40671.1"/>
    </source>
</evidence>
<dbReference type="OrthoDB" id="9785230at2"/>
<dbReference type="GO" id="GO:0004497">
    <property type="term" value="F:monooxygenase activity"/>
    <property type="evidence" value="ECO:0007669"/>
    <property type="project" value="UniProtKB-KW"/>
</dbReference>
<dbReference type="Gene3D" id="1.20.140.10">
    <property type="entry name" value="Butyryl-CoA Dehydrogenase, subunit A, domain 3"/>
    <property type="match status" value="1"/>
</dbReference>
<feature type="binding site" evidence="4">
    <location>
        <begin position="147"/>
        <end position="150"/>
    </location>
    <ligand>
        <name>FAD</name>
        <dbReference type="ChEBI" id="CHEBI:57692"/>
    </ligand>
</feature>
<dbReference type="EMBL" id="FNED01000053">
    <property type="protein sequence ID" value="SDK40671.1"/>
    <property type="molecule type" value="Genomic_DNA"/>
</dbReference>
<dbReference type="PATRIC" id="fig|47500.8.peg.1854"/>
<dbReference type="InterPro" id="IPR036250">
    <property type="entry name" value="AcylCo_DH-like_C"/>
</dbReference>
<evidence type="ECO:0000256" key="3">
    <source>
        <dbReference type="ARBA" id="ARBA00023002"/>
    </source>
</evidence>
<evidence type="ECO:0000259" key="6">
    <source>
        <dbReference type="Pfam" id="PF11794"/>
    </source>
</evidence>
<feature type="domain" description="HpaB/PvcC/4-BUDH C-terminal" evidence="5">
    <location>
        <begin position="276"/>
        <end position="475"/>
    </location>
</feature>
<feature type="binding site" evidence="4">
    <location>
        <begin position="141"/>
        <end position="143"/>
    </location>
    <ligand>
        <name>FAD</name>
        <dbReference type="ChEBI" id="CHEBI:57692"/>
    </ligand>
</feature>
<evidence type="ECO:0000256" key="2">
    <source>
        <dbReference type="ARBA" id="ARBA00022827"/>
    </source>
</evidence>
<dbReference type="InterPro" id="IPR024674">
    <property type="entry name" value="HpaB/PvcC/4-BUDH_N"/>
</dbReference>
<proteinExistence type="predicted"/>
<evidence type="ECO:0000256" key="1">
    <source>
        <dbReference type="ARBA" id="ARBA00022630"/>
    </source>
</evidence>
<dbReference type="AlphaFoldDB" id="A0A0D1Y2D7"/>
<keyword evidence="2 4" id="KW-0274">FAD</keyword>
<dbReference type="Gene3D" id="1.10.3140.10">
    <property type="entry name" value="4-hydroxybutyryl-coa dehydratase, domain 1"/>
    <property type="match status" value="1"/>
</dbReference>
<dbReference type="PANTHER" id="PTHR36117:SF3">
    <property type="entry name" value="4-HYDROXYPHENYLACETATE 3-MONOOXYGENASE-RELATED"/>
    <property type="match status" value="1"/>
</dbReference>
<dbReference type="GO" id="GO:0016627">
    <property type="term" value="F:oxidoreductase activity, acting on the CH-CH group of donors"/>
    <property type="evidence" value="ECO:0007669"/>
    <property type="project" value="InterPro"/>
</dbReference>
<accession>A0A0D1Y2D7</accession>
<feature type="domain" description="HpaB/PvcC/4-BUDH N-terminal" evidence="6">
    <location>
        <begin position="4"/>
        <end position="267"/>
    </location>
</feature>
<evidence type="ECO:0000259" key="5">
    <source>
        <dbReference type="Pfam" id="PF03241"/>
    </source>
</evidence>
<dbReference type="InterPro" id="IPR004925">
    <property type="entry name" value="HpaB/PvcC/4-BUDH"/>
</dbReference>
<keyword evidence="1" id="KW-0285">Flavoprotein</keyword>
<dbReference type="Proteomes" id="UP000182836">
    <property type="component" value="Unassembled WGS sequence"/>
</dbReference>
<dbReference type="InterPro" id="IPR024719">
    <property type="entry name" value="HpaB/PvcC/4-BUDH_C"/>
</dbReference>
<dbReference type="STRING" id="47500.AF333_20530"/>
<dbReference type="EMBL" id="LGUG01000004">
    <property type="protein sequence ID" value="KON97498.1"/>
    <property type="molecule type" value="Genomic_DNA"/>
</dbReference>
<evidence type="ECO:0000313" key="7">
    <source>
        <dbReference type="EMBL" id="KON97498.1"/>
    </source>
</evidence>
<dbReference type="Pfam" id="PF03241">
    <property type="entry name" value="HpaB"/>
    <property type="match status" value="1"/>
</dbReference>
<dbReference type="Pfam" id="PF11794">
    <property type="entry name" value="HpaB_N"/>
    <property type="match status" value="1"/>
</dbReference>
<feature type="binding site" evidence="4">
    <location>
        <position position="182"/>
    </location>
    <ligand>
        <name>FAD</name>
        <dbReference type="ChEBI" id="CHEBI:57692"/>
    </ligand>
</feature>
<dbReference type="InterPro" id="IPR046373">
    <property type="entry name" value="Acyl-CoA_Oxase/DH_mid-dom_sf"/>
</dbReference>
<dbReference type="PIRSF" id="PIRSF500125">
    <property type="entry name" value="4_HPA_large"/>
    <property type="match status" value="1"/>
</dbReference>
<evidence type="ECO:0000256" key="4">
    <source>
        <dbReference type="PIRSR" id="PIRSR000331-2"/>
    </source>
</evidence>
<reference evidence="8 10" key="2">
    <citation type="submission" date="2016-10" db="EMBL/GenBank/DDBJ databases">
        <authorList>
            <person name="de Groot N.N."/>
        </authorList>
    </citation>
    <scope>NUCLEOTIDE SEQUENCE [LARGE SCALE GENOMIC DNA]</scope>
    <source>
        <strain evidence="8 10">DSM 2895</strain>
    </source>
</reference>
<keyword evidence="8" id="KW-0503">Monooxygenase</keyword>
<keyword evidence="9" id="KW-1185">Reference proteome</keyword>
<dbReference type="PANTHER" id="PTHR36117">
    <property type="entry name" value="4-HYDROXYPHENYLACETATE 3-MONOOXYGENASE-RELATED"/>
    <property type="match status" value="1"/>
</dbReference>
<dbReference type="InterPro" id="IPR009100">
    <property type="entry name" value="AcylCoA_DH/oxidase_NM_dom_sf"/>
</dbReference>
<reference evidence="7 9" key="1">
    <citation type="submission" date="2015-07" db="EMBL/GenBank/DDBJ databases">
        <title>Fjat-14205 dsm 2895.</title>
        <authorList>
            <person name="Liu B."/>
            <person name="Wang J."/>
            <person name="Zhu Y."/>
            <person name="Liu G."/>
            <person name="Chen Q."/>
            <person name="Chen Z."/>
            <person name="Lan J."/>
            <person name="Che J."/>
            <person name="Ge C."/>
            <person name="Shi H."/>
            <person name="Pan Z."/>
            <person name="Liu X."/>
        </authorList>
    </citation>
    <scope>NUCLEOTIDE SEQUENCE [LARGE SCALE GENOMIC DNA]</scope>
    <source>
        <strain evidence="7 9">DSM 2895</strain>
    </source>
</reference>
<evidence type="ECO:0000313" key="10">
    <source>
        <dbReference type="Proteomes" id="UP000182836"/>
    </source>
</evidence>
<keyword evidence="3" id="KW-0560">Oxidoreductase</keyword>
<protein>
    <submittedName>
        <fullName evidence="8">4-hydroxyphenylacetate 3-monooxygenase oxygenase component</fullName>
    </submittedName>
    <submittedName>
        <fullName evidence="7">Pyoverdin chromophore biosynthetic protein pvcC</fullName>
    </submittedName>
</protein>
<name>A0A0D1Y2D7_ANEMI</name>
<dbReference type="SUPFAM" id="SSF47203">
    <property type="entry name" value="Acyl-CoA dehydrogenase C-terminal domain-like"/>
    <property type="match status" value="1"/>
</dbReference>
<gene>
    <name evidence="7" type="ORF">AF333_20530</name>
    <name evidence="8" type="ORF">SAMN04487909_15319</name>
</gene>
<evidence type="ECO:0000313" key="9">
    <source>
        <dbReference type="Proteomes" id="UP000037269"/>
    </source>
</evidence>
<organism evidence="7 9">
    <name type="scientific">Aneurinibacillus migulanus</name>
    <name type="common">Bacillus migulanus</name>
    <dbReference type="NCBI Taxonomy" id="47500"/>
    <lineage>
        <taxon>Bacteria</taxon>
        <taxon>Bacillati</taxon>
        <taxon>Bacillota</taxon>
        <taxon>Bacilli</taxon>
        <taxon>Bacillales</taxon>
        <taxon>Paenibacillaceae</taxon>
        <taxon>Aneurinibacillus group</taxon>
        <taxon>Aneurinibacillus</taxon>
    </lineage>
</organism>
<dbReference type="InterPro" id="IPR024677">
    <property type="entry name" value="HpaB/PvcC"/>
</dbReference>
<sequence length="502" mass="56814">MMNGKEYIESLKDNRTIYLNGEKIDDVTTHPAYRNSVRSIARLYDAIHDPNKASVLTTKTEQGYTTHKFFKEAKSVQDLLEARDAIAEWAKLSYGFMGRSPDYKASFTAQLNAYSDYYQGFEANARHWYEKAGKELPFINHTIINPQVDRSKSLHENKDVFVRAIAERDDGIVVSGAKMVGTSAALTHYNFVSNYGPTDLGDGDQSHALIFFVAMDAPGVKMISRQSFELQASRAGSPFNYPLSSRFDENDAVIVLDNVFVPWENVLAYKNVDVTNKFFVETGFINRFTFQGCTRFAVKLDFMAGLLLKATEQAGTNQFRGVQANIGEVIAWRNLFWSLSTSMATDPMPGWNGTVMPNLKYGATYRALAPFVWPKIKNIFEQVIAGGLIQLPSSAEDFMNPELRPYLDKYYRGSGVEAEERVKLYKMIWDAVGTEFGGRHELYEINYGGNTENIRLEMVKFADAMGDSDTYKSFVDQALSEYDLTGWTVNNWINPEKELVEQ</sequence>